<evidence type="ECO:0000259" key="3">
    <source>
        <dbReference type="PROSITE" id="PS51459"/>
    </source>
</evidence>
<feature type="binding site" evidence="2">
    <location>
        <begin position="212"/>
        <end position="219"/>
    </location>
    <ligand>
        <name>ATP</name>
        <dbReference type="ChEBI" id="CHEBI:30616"/>
    </ligand>
</feature>
<proteinExistence type="predicted"/>
<dbReference type="Proteomes" id="UP000199236">
    <property type="component" value="Unassembled WGS sequence"/>
</dbReference>
<dbReference type="Pfam" id="PF02661">
    <property type="entry name" value="Fic"/>
    <property type="match status" value="1"/>
</dbReference>
<protein>
    <submittedName>
        <fullName evidence="4">Fic family protein</fullName>
    </submittedName>
</protein>
<dbReference type="PROSITE" id="PS51459">
    <property type="entry name" value="FIDO"/>
    <property type="match status" value="1"/>
</dbReference>
<dbReference type="SUPFAM" id="SSF140931">
    <property type="entry name" value="Fic-like"/>
    <property type="match status" value="1"/>
</dbReference>
<feature type="active site" evidence="1">
    <location>
        <position position="208"/>
    </location>
</feature>
<evidence type="ECO:0000313" key="4">
    <source>
        <dbReference type="EMBL" id="SFP20049.1"/>
    </source>
</evidence>
<feature type="binding site" evidence="2">
    <location>
        <begin position="250"/>
        <end position="251"/>
    </location>
    <ligand>
        <name>ATP</name>
        <dbReference type="ChEBI" id="CHEBI:30616"/>
    </ligand>
</feature>
<evidence type="ECO:0000256" key="1">
    <source>
        <dbReference type="PIRSR" id="PIRSR640198-1"/>
    </source>
</evidence>
<keyword evidence="2" id="KW-0067">ATP-binding</keyword>
<evidence type="ECO:0000313" key="5">
    <source>
        <dbReference type="Proteomes" id="UP000199236"/>
    </source>
</evidence>
<dbReference type="InterPro" id="IPR036388">
    <property type="entry name" value="WH-like_DNA-bd_sf"/>
</dbReference>
<dbReference type="OrthoDB" id="9813719at2"/>
<dbReference type="PANTHER" id="PTHR13504:SF33">
    <property type="entry name" value="FIC FAMILY PROTEIN"/>
    <property type="match status" value="1"/>
</dbReference>
<dbReference type="PANTHER" id="PTHR13504">
    <property type="entry name" value="FIDO DOMAIN-CONTAINING PROTEIN DDB_G0283145"/>
    <property type="match status" value="1"/>
</dbReference>
<keyword evidence="2" id="KW-0547">Nucleotide-binding</keyword>
<dbReference type="Pfam" id="PF13776">
    <property type="entry name" value="DUF4172"/>
    <property type="match status" value="1"/>
</dbReference>
<reference evidence="4 5" key="1">
    <citation type="submission" date="2016-10" db="EMBL/GenBank/DDBJ databases">
        <authorList>
            <person name="de Groot N.N."/>
        </authorList>
    </citation>
    <scope>NUCLEOTIDE SEQUENCE [LARGE SCALE GENOMIC DNA]</scope>
    <source>
        <strain evidence="4 5">CGMCC 1.9157</strain>
    </source>
</reference>
<organism evidence="4 5">
    <name type="scientific">Cohaesibacter marisflavi</name>
    <dbReference type="NCBI Taxonomy" id="655353"/>
    <lineage>
        <taxon>Bacteria</taxon>
        <taxon>Pseudomonadati</taxon>
        <taxon>Pseudomonadota</taxon>
        <taxon>Alphaproteobacteria</taxon>
        <taxon>Hyphomicrobiales</taxon>
        <taxon>Cohaesibacteraceae</taxon>
    </lineage>
</organism>
<dbReference type="InterPro" id="IPR025230">
    <property type="entry name" value="DUF4172"/>
</dbReference>
<feature type="domain" description="Fido" evidence="3">
    <location>
        <begin position="116"/>
        <end position="273"/>
    </location>
</feature>
<evidence type="ECO:0000256" key="2">
    <source>
        <dbReference type="PIRSR" id="PIRSR640198-2"/>
    </source>
</evidence>
<dbReference type="InterPro" id="IPR036597">
    <property type="entry name" value="Fido-like_dom_sf"/>
</dbReference>
<dbReference type="Gene3D" id="1.10.3290.10">
    <property type="entry name" value="Fido-like domain"/>
    <property type="match status" value="1"/>
</dbReference>
<gene>
    <name evidence="4" type="ORF">SAMN04488056_12915</name>
</gene>
<dbReference type="STRING" id="655353.SAMN04488056_12915"/>
<dbReference type="GO" id="GO:0005524">
    <property type="term" value="F:ATP binding"/>
    <property type="evidence" value="ECO:0007669"/>
    <property type="project" value="UniProtKB-KW"/>
</dbReference>
<dbReference type="Gene3D" id="1.10.10.10">
    <property type="entry name" value="Winged helix-like DNA-binding domain superfamily/Winged helix DNA-binding domain"/>
    <property type="match status" value="1"/>
</dbReference>
<accession>A0A1I5NE51</accession>
<keyword evidence="5" id="KW-1185">Reference proteome</keyword>
<sequence>MSNTWIHERQDWPNFRWDAEAISLALADIRYCQGRLLGRMESIGFHLRQEASLETLTNDIVKSSAIEGENLDRMEVRSSIASQLGLDVGGMVPVSRHIDGVVEMMLDATRNHAMPLTEERLFGWHAALFPTGRSGMHRILVGGWRPAEAGPMQVISGPIGNENVHFEAPDATRLQTEMQSFLFWFESKGSLDPVLKAGIAHLWFVTIHPFEDGNGRIARAICDMALARADGLPDRFYSLSTQIERERKDYYIYLEKQQRGDLDITGWLGWILNCLGHALSNAETALGHILYKAQLWNHIKSNPISDRQRQIINRMLDDRWEGYMNTSKYAKLADCSNDTALRDIRTLLEWDIFVQNEGGGRSTSYRLVGQKELSS</sequence>
<dbReference type="AlphaFoldDB" id="A0A1I5NE51"/>
<dbReference type="InterPro" id="IPR003812">
    <property type="entry name" value="Fido"/>
</dbReference>
<dbReference type="InterPro" id="IPR040198">
    <property type="entry name" value="Fido_containing"/>
</dbReference>
<name>A0A1I5NE51_9HYPH</name>
<dbReference type="RefSeq" id="WP_090075741.1">
    <property type="nucleotide sequence ID" value="NZ_FOVR01000029.1"/>
</dbReference>
<dbReference type="EMBL" id="FOVR01000029">
    <property type="protein sequence ID" value="SFP20049.1"/>
    <property type="molecule type" value="Genomic_DNA"/>
</dbReference>